<dbReference type="OrthoDB" id="9792678at2"/>
<dbReference type="Proteomes" id="UP000320582">
    <property type="component" value="Unassembled WGS sequence"/>
</dbReference>
<reference evidence="1 2" key="1">
    <citation type="submission" date="2019-06" db="EMBL/GenBank/DDBJ databases">
        <title>Genomic Encyclopedia of Archaeal and Bacterial Type Strains, Phase II (KMG-II): from individual species to whole genera.</title>
        <authorList>
            <person name="Goeker M."/>
        </authorList>
    </citation>
    <scope>NUCLEOTIDE SEQUENCE [LARGE SCALE GENOMIC DNA]</scope>
    <source>
        <strain evidence="1 2">DSM 18423</strain>
    </source>
</reference>
<dbReference type="RefSeq" id="WP_142083106.1">
    <property type="nucleotide sequence ID" value="NZ_VFPT01000001.1"/>
</dbReference>
<sequence>MPVFTFQTDQGPVSIAISKLIVAGWTGRNAAAVQHHIEELAELGVPAPSSVPLYYQLGPELLTQAPVITALGPATSGEVEPLIVADADGALWLGLASDHTDRALETISVAKSKQACPKPIAQTLWRFDSDSANLDDLILSAHILEQGKAGWTQYQTGTLAAIKPLAELLSALPGGRLAPGAALLCGTLPALGGIRTATDFRMALQDPVSGRTITHQYQIATLPIIS</sequence>
<dbReference type="Pfam" id="PF11010">
    <property type="entry name" value="DUF2848"/>
    <property type="match status" value="1"/>
</dbReference>
<protein>
    <submittedName>
        <fullName evidence="1">Uncharacterized protein DUF2848</fullName>
    </submittedName>
</protein>
<dbReference type="EMBL" id="VFPT01000001">
    <property type="protein sequence ID" value="TQM94436.1"/>
    <property type="molecule type" value="Genomic_DNA"/>
</dbReference>
<comment type="caution">
    <text evidence="1">The sequence shown here is derived from an EMBL/GenBank/DDBJ whole genome shotgun (WGS) entry which is preliminary data.</text>
</comment>
<proteinExistence type="predicted"/>
<keyword evidence="2" id="KW-1185">Reference proteome</keyword>
<organism evidence="1 2">
    <name type="scientific">Roseinatronobacter monicus</name>
    <dbReference type="NCBI Taxonomy" id="393481"/>
    <lineage>
        <taxon>Bacteria</taxon>
        <taxon>Pseudomonadati</taxon>
        <taxon>Pseudomonadota</taxon>
        <taxon>Alphaproteobacteria</taxon>
        <taxon>Rhodobacterales</taxon>
        <taxon>Paracoccaceae</taxon>
        <taxon>Roseinatronobacter</taxon>
    </lineage>
</organism>
<evidence type="ECO:0000313" key="1">
    <source>
        <dbReference type="EMBL" id="TQM94436.1"/>
    </source>
</evidence>
<dbReference type="InterPro" id="IPR021269">
    <property type="entry name" value="DUF2848"/>
</dbReference>
<gene>
    <name evidence="1" type="ORF">BD293_3114</name>
</gene>
<dbReference type="AlphaFoldDB" id="A0A543KH74"/>
<evidence type="ECO:0000313" key="2">
    <source>
        <dbReference type="Proteomes" id="UP000320582"/>
    </source>
</evidence>
<accession>A0A543KH74</accession>
<name>A0A543KH74_9RHOB</name>